<dbReference type="Gene3D" id="3.30.980.10">
    <property type="entry name" value="Threonyl-trna Synthetase, Chain A, domain 2"/>
    <property type="match status" value="1"/>
</dbReference>
<evidence type="ECO:0000313" key="3">
    <source>
        <dbReference type="WBParaSite" id="ALUE_0001756001-mRNA-1"/>
    </source>
</evidence>
<dbReference type="GO" id="GO:0005739">
    <property type="term" value="C:mitochondrion"/>
    <property type="evidence" value="ECO:0007669"/>
    <property type="project" value="TreeGrafter"/>
</dbReference>
<dbReference type="InterPro" id="IPR018163">
    <property type="entry name" value="Thr/Ala-tRNA-synth_IIc_edit"/>
</dbReference>
<accession>A0A0M3IGU0</accession>
<dbReference type="WBParaSite" id="ALUE_0001756001-mRNA-1">
    <property type="protein sequence ID" value="ALUE_0001756001-mRNA-1"/>
    <property type="gene ID" value="ALUE_0001756001"/>
</dbReference>
<dbReference type="PANTHER" id="PTHR11451:SF44">
    <property type="entry name" value="THREONINE--TRNA LIGASE, CHLOROPLASTIC_MITOCHONDRIAL 2"/>
    <property type="match status" value="1"/>
</dbReference>
<protein>
    <submittedName>
        <fullName evidence="3">39S ribosomal protein L39, mitochondrial</fullName>
    </submittedName>
</protein>
<dbReference type="AlphaFoldDB" id="A0A0M3IGU0"/>
<dbReference type="GO" id="GO:0000166">
    <property type="term" value="F:nucleotide binding"/>
    <property type="evidence" value="ECO:0007669"/>
    <property type="project" value="InterPro"/>
</dbReference>
<name>A0A0M3IGU0_ASCLU</name>
<sequence length="325" mass="36354">MCQGIQEYDGTSAASNLVRVYKHLSFAVARSMCSAARRRRVEAFNAERKRQLQRYSNDIEKVIITVQKEDGEERHLLMNNRLSTFYDCAKHISRLKAQNTAVAHVIAESSEYFASPHTTIDGKARVELLEFNNAKFADNVNKAYWRSCAFLLGAVAECSFRANVCIIGSLPPVVESGRFVHAAAIEGLHDWKPSKAELNALTGKVLRDFVFMALPFEPLTVERKFAADLFAENERKVEHIMKGDDANVTLYKVGGHVDVAEEPLIANTRQIGRFAITAVDYVDSLYYFSGVSLPSAARCSSYSWDLLMEAARSPLEPRSQMDASL</sequence>
<reference evidence="3" key="1">
    <citation type="submission" date="2017-02" db="UniProtKB">
        <authorList>
            <consortium name="WormBaseParasite"/>
        </authorList>
    </citation>
    <scope>IDENTIFICATION</scope>
</reference>
<dbReference type="Proteomes" id="UP000036681">
    <property type="component" value="Unplaced"/>
</dbReference>
<dbReference type="PANTHER" id="PTHR11451">
    <property type="entry name" value="THREONINE-TRNA LIGASE"/>
    <property type="match status" value="1"/>
</dbReference>
<evidence type="ECO:0000313" key="2">
    <source>
        <dbReference type="Proteomes" id="UP000036681"/>
    </source>
</evidence>
<organism evidence="2 3">
    <name type="scientific">Ascaris lumbricoides</name>
    <name type="common">Giant roundworm</name>
    <dbReference type="NCBI Taxonomy" id="6252"/>
    <lineage>
        <taxon>Eukaryota</taxon>
        <taxon>Metazoa</taxon>
        <taxon>Ecdysozoa</taxon>
        <taxon>Nematoda</taxon>
        <taxon>Chromadorea</taxon>
        <taxon>Rhabditida</taxon>
        <taxon>Spirurina</taxon>
        <taxon>Ascaridomorpha</taxon>
        <taxon>Ascaridoidea</taxon>
        <taxon>Ascarididae</taxon>
        <taxon>Ascaris</taxon>
    </lineage>
</organism>
<evidence type="ECO:0000256" key="1">
    <source>
        <dbReference type="ARBA" id="ARBA00022917"/>
    </source>
</evidence>
<keyword evidence="1" id="KW-0648">Protein biosynthesis</keyword>
<dbReference type="SUPFAM" id="SSF55186">
    <property type="entry name" value="ThrRS/AlaRS common domain"/>
    <property type="match status" value="1"/>
</dbReference>
<keyword evidence="2" id="KW-1185">Reference proteome</keyword>
<dbReference type="GO" id="GO:0006435">
    <property type="term" value="P:threonyl-tRNA aminoacylation"/>
    <property type="evidence" value="ECO:0007669"/>
    <property type="project" value="TreeGrafter"/>
</dbReference>
<proteinExistence type="predicted"/>
<dbReference type="GO" id="GO:0004829">
    <property type="term" value="F:threonine-tRNA ligase activity"/>
    <property type="evidence" value="ECO:0007669"/>
    <property type="project" value="TreeGrafter"/>
</dbReference>